<evidence type="ECO:0000259" key="5">
    <source>
        <dbReference type="Pfam" id="PF07637"/>
    </source>
</evidence>
<feature type="domain" description="DUF1585" evidence="1">
    <location>
        <begin position="691"/>
        <end position="764"/>
    </location>
</feature>
<dbReference type="InterPro" id="IPR011478">
    <property type="entry name" value="DUF1585"/>
</dbReference>
<dbReference type="InterPro" id="IPR013043">
    <property type="entry name" value="DUF1595"/>
</dbReference>
<evidence type="ECO:0000259" key="3">
    <source>
        <dbReference type="Pfam" id="PF07627"/>
    </source>
</evidence>
<dbReference type="Pfam" id="PF07624">
    <property type="entry name" value="PSD2"/>
    <property type="match status" value="1"/>
</dbReference>
<dbReference type="InterPro" id="IPR013036">
    <property type="entry name" value="DUF1587"/>
</dbReference>
<feature type="domain" description="DUF1595" evidence="5">
    <location>
        <begin position="351"/>
        <end position="411"/>
    </location>
</feature>
<organism evidence="7 8">
    <name type="scientific">Candidatus Nitrosymbiomonas proteolyticus</name>
    <dbReference type="NCBI Taxonomy" id="2608984"/>
    <lineage>
        <taxon>Bacteria</taxon>
        <taxon>Bacillati</taxon>
        <taxon>Armatimonadota</taxon>
        <taxon>Armatimonadota incertae sedis</taxon>
        <taxon>Candidatus Nitrosymbiomonas</taxon>
    </lineage>
</organism>
<feature type="domain" description="DUF1592" evidence="4">
    <location>
        <begin position="425"/>
        <end position="552"/>
    </location>
</feature>
<proteinExistence type="predicted"/>
<dbReference type="KEGG" id="npy:NPRO_00760"/>
<evidence type="ECO:0000259" key="4">
    <source>
        <dbReference type="Pfam" id="PF07631"/>
    </source>
</evidence>
<evidence type="ECO:0008006" key="9">
    <source>
        <dbReference type="Google" id="ProtNLM"/>
    </source>
</evidence>
<dbReference type="InterPro" id="IPR013039">
    <property type="entry name" value="DUF1588"/>
</dbReference>
<dbReference type="AlphaFoldDB" id="A0A809S7T2"/>
<evidence type="ECO:0000313" key="7">
    <source>
        <dbReference type="EMBL" id="BBO22481.1"/>
    </source>
</evidence>
<gene>
    <name evidence="7" type="ORF">NPRO_00760</name>
</gene>
<evidence type="ECO:0000259" key="2">
    <source>
        <dbReference type="Pfam" id="PF07626"/>
    </source>
</evidence>
<evidence type="ECO:0000259" key="6">
    <source>
        <dbReference type="Pfam" id="PF16841"/>
    </source>
</evidence>
<dbReference type="InterPro" id="IPR031768">
    <property type="entry name" value="CBM60_xylan-bd"/>
</dbReference>
<dbReference type="Pfam" id="PF16841">
    <property type="entry name" value="CBM60"/>
    <property type="match status" value="1"/>
</dbReference>
<feature type="domain" description="DUF1587" evidence="2">
    <location>
        <begin position="123"/>
        <end position="186"/>
    </location>
</feature>
<name>A0A809S7T2_9BACT</name>
<dbReference type="Pfam" id="PF07631">
    <property type="entry name" value="PSD4"/>
    <property type="match status" value="1"/>
</dbReference>
<dbReference type="Pfam" id="PF07627">
    <property type="entry name" value="PSCyt3"/>
    <property type="match status" value="1"/>
</dbReference>
<sequence length="771" mass="85014">MTGVAAAPCITGWVMANGLASVQGTRSFDKDALPFLTAHCLPCHQGAEAPQGVRFDIVRTRDEAASRRSLWARVQSVLESGAMPPSGLVRPPAADLQRMKEWLRAALKSLPEDTPDPGRVTLRRLNRAEYNNTIRDLFGIDLRPADDFPSDDVGYGFENIGDVLSTSPLLLERYLGAAQKVAETVIELREPVALRVEAGDLPPGGGQRVLPSGEVLLTTNGEVGSFVRVPASGSYRIRASAWGQQAGPEPCRMTLSVDGKVVQAFRVTATRGNETVYEAPVQVEAGRRQIAAAFINDYYNPGHEDPAQRDRNLAIRYVELYGPLASTQPPSQAHRWLVPRTPSKSEAPAEARAALGRLMERAFRRPVSAQEVERIARLVDQALSEGDSYEAALRLGVQAVLVSPHFLFRVEPDPPGFRSGSIRKLGAYEVASRLSYFLWSSMPDEELFDLAKKDQLADPTVLRAQVKRMLEDPKAEALSDEFAVQWLTLRRLDISSPDPTLAPEWNEELLASIREEPKRLFQYVLRERRPIREFLSANYVFLDANLAKLYGLENEYRRAGGTLDGKGGFVRTTIGSSQRGGLLTTAAVLTVTSNPNRTSPVKRGKWVLETILAEAPPPPPPGLAPLEGDLDTVPSENIKARLERHRRDPACAVCHVKMDPIGFSFENYDLIGRWRTQDGPFPVDASGDLPSGEKLRGISDLKNLLLKEEDNFVHALAQQVLTYALGRGATDKDRPYLQRIVRETRNGGGTLEAMIAALVTSEPFLTKRVER</sequence>
<evidence type="ECO:0000259" key="1">
    <source>
        <dbReference type="Pfam" id="PF07624"/>
    </source>
</evidence>
<reference evidence="7" key="1">
    <citation type="journal article" name="DNA Res.">
        <title>The physiological potential of anammox bacteria as revealed by their core genome structure.</title>
        <authorList>
            <person name="Okubo T."/>
            <person name="Toyoda A."/>
            <person name="Fukuhara K."/>
            <person name="Uchiyama I."/>
            <person name="Harigaya Y."/>
            <person name="Kuroiwa M."/>
            <person name="Suzuki T."/>
            <person name="Murakami Y."/>
            <person name="Suwa Y."/>
            <person name="Takami H."/>
        </authorList>
    </citation>
    <scope>NUCLEOTIDE SEQUENCE</scope>
    <source>
        <strain evidence="7">317325-2</strain>
    </source>
</reference>
<dbReference type="Pfam" id="PF07626">
    <property type="entry name" value="PSD3"/>
    <property type="match status" value="1"/>
</dbReference>
<dbReference type="Gene3D" id="2.60.60.40">
    <property type="match status" value="1"/>
</dbReference>
<dbReference type="InterPro" id="IPR013042">
    <property type="entry name" value="DUF1592"/>
</dbReference>
<dbReference type="EMBL" id="AP021858">
    <property type="protein sequence ID" value="BBO22481.1"/>
    <property type="molecule type" value="Genomic_DNA"/>
</dbReference>
<evidence type="ECO:0000313" key="8">
    <source>
        <dbReference type="Proteomes" id="UP000662873"/>
    </source>
</evidence>
<feature type="domain" description="DUF1588" evidence="3">
    <location>
        <begin position="579"/>
        <end position="678"/>
    </location>
</feature>
<accession>A0A809S7T2</accession>
<dbReference type="Proteomes" id="UP000662873">
    <property type="component" value="Chromosome"/>
</dbReference>
<dbReference type="Pfam" id="PF07637">
    <property type="entry name" value="PSD5"/>
    <property type="match status" value="1"/>
</dbReference>
<feature type="domain" description="Carbohydrate binding module xylan-binding" evidence="6">
    <location>
        <begin position="238"/>
        <end position="332"/>
    </location>
</feature>
<protein>
    <recommendedName>
        <fullName evidence="9">DUF1592 domain-containing protein</fullName>
    </recommendedName>
</protein>